<dbReference type="PANTHER" id="PTHR10652:SF0">
    <property type="entry name" value="ADENYLYL CYCLASE-ASSOCIATED PROTEIN"/>
    <property type="match status" value="1"/>
</dbReference>
<dbReference type="Gene3D" id="1.25.40.330">
    <property type="entry name" value="Adenylate cyclase-associated CAP, N-terminal domain"/>
    <property type="match status" value="1"/>
</dbReference>
<dbReference type="GO" id="GO:0008179">
    <property type="term" value="F:adenylate cyclase binding"/>
    <property type="evidence" value="ECO:0007669"/>
    <property type="project" value="TreeGrafter"/>
</dbReference>
<dbReference type="InterPro" id="IPR013912">
    <property type="entry name" value="Adenylate_cyclase-assoc_CAP_C"/>
</dbReference>
<evidence type="ECO:0000256" key="5">
    <source>
        <dbReference type="SAM" id="MobiDB-lite"/>
    </source>
</evidence>
<feature type="domain" description="C-CAP/cofactor C-like" evidence="6">
    <location>
        <begin position="376"/>
        <end position="511"/>
    </location>
</feature>
<dbReference type="Gene3D" id="2.160.20.70">
    <property type="match status" value="1"/>
</dbReference>
<dbReference type="Proteomes" id="UP000241462">
    <property type="component" value="Unassembled WGS sequence"/>
</dbReference>
<evidence type="ECO:0000256" key="1">
    <source>
        <dbReference type="ARBA" id="ARBA00007659"/>
    </source>
</evidence>
<dbReference type="PANTHER" id="PTHR10652">
    <property type="entry name" value="ADENYLYL CYCLASE-ASSOCIATED PROTEIN"/>
    <property type="match status" value="1"/>
</dbReference>
<dbReference type="InterPro" id="IPR036223">
    <property type="entry name" value="CAP_C_sf"/>
</dbReference>
<dbReference type="InterPro" id="IPR013992">
    <property type="entry name" value="Adenylate_cyclase-assoc_CAP_N"/>
</dbReference>
<dbReference type="PROSITE" id="PS51329">
    <property type="entry name" value="C_CAP_COFACTOR_C"/>
    <property type="match status" value="1"/>
</dbReference>
<dbReference type="GO" id="GO:0019933">
    <property type="term" value="P:cAMP-mediated signaling"/>
    <property type="evidence" value="ECO:0007669"/>
    <property type="project" value="TreeGrafter"/>
</dbReference>
<protein>
    <recommendedName>
        <fullName evidence="3 4">Adenylyl cyclase-associated protein</fullName>
    </recommendedName>
</protein>
<feature type="compositionally biased region" description="Polar residues" evidence="5">
    <location>
        <begin position="340"/>
        <end position="351"/>
    </location>
</feature>
<keyword evidence="8" id="KW-1185">Reference proteome</keyword>
<evidence type="ECO:0000313" key="8">
    <source>
        <dbReference type="Proteomes" id="UP000241462"/>
    </source>
</evidence>
<evidence type="ECO:0000313" key="7">
    <source>
        <dbReference type="EMBL" id="PSR80445.1"/>
    </source>
</evidence>
<comment type="similarity">
    <text evidence="1 4">Belongs to the CAP family.</text>
</comment>
<dbReference type="InterPro" id="IPR016098">
    <property type="entry name" value="CAP/MinC_C"/>
</dbReference>
<dbReference type="InterPro" id="IPR036222">
    <property type="entry name" value="CAP_N_sf"/>
</dbReference>
<name>A0A2T3A089_9PEZI</name>
<dbReference type="Pfam" id="PF21938">
    <property type="entry name" value="CAP_N"/>
    <property type="match status" value="1"/>
</dbReference>
<dbReference type="InParanoid" id="A0A2T3A089"/>
<dbReference type="FunCoup" id="A0A2T3A089">
    <property type="interactions" value="719"/>
</dbReference>
<dbReference type="SUPFAM" id="SSF69340">
    <property type="entry name" value="C-terminal domain of adenylylcyclase associated protein"/>
    <property type="match status" value="1"/>
</dbReference>
<feature type="region of interest" description="Disordered" evidence="5">
    <location>
        <begin position="258"/>
        <end position="298"/>
    </location>
</feature>
<dbReference type="PROSITE" id="PS01088">
    <property type="entry name" value="CAP_1"/>
    <property type="match status" value="1"/>
</dbReference>
<gene>
    <name evidence="7" type="ORF">BD289DRAFT_373993</name>
</gene>
<dbReference type="STRING" id="2025994.A0A2T3A089"/>
<feature type="compositionally biased region" description="Basic and acidic residues" evidence="5">
    <location>
        <begin position="330"/>
        <end position="339"/>
    </location>
</feature>
<dbReference type="GO" id="GO:0005737">
    <property type="term" value="C:cytoplasm"/>
    <property type="evidence" value="ECO:0007669"/>
    <property type="project" value="TreeGrafter"/>
</dbReference>
<dbReference type="InterPro" id="IPR006599">
    <property type="entry name" value="CARP_motif"/>
</dbReference>
<dbReference type="FunFam" id="1.25.40.330:FF:000001">
    <property type="entry name" value="Adenylyl cyclase-associated protein"/>
    <property type="match status" value="1"/>
</dbReference>
<dbReference type="EMBL" id="KZ678530">
    <property type="protein sequence ID" value="PSR80445.1"/>
    <property type="molecule type" value="Genomic_DNA"/>
</dbReference>
<dbReference type="InterPro" id="IPR053950">
    <property type="entry name" value="CAP_N"/>
</dbReference>
<reference evidence="7 8" key="1">
    <citation type="journal article" date="2018" name="Mycol. Prog.">
        <title>Coniella lustricola, a new species from submerged detritus.</title>
        <authorList>
            <person name="Raudabaugh D.B."/>
            <person name="Iturriaga T."/>
            <person name="Carver A."/>
            <person name="Mondo S."/>
            <person name="Pangilinan J."/>
            <person name="Lipzen A."/>
            <person name="He G."/>
            <person name="Amirebrahimi M."/>
            <person name="Grigoriev I.V."/>
            <person name="Miller A.N."/>
        </authorList>
    </citation>
    <scope>NUCLEOTIDE SEQUENCE [LARGE SCALE GENOMIC DNA]</scope>
    <source>
        <strain evidence="7 8">B22-T-1</strain>
    </source>
</reference>
<sequence>MAQVNNMHNLTTLIKRLEAATSRLEDIASSTIEIPQAVPNIQETLASPIETTSSKDIPNVPTPAASAPAAAREEPLPDFIEDFDAFLSTTVDNYVQLSKKIGGLIAEQAVLVEKGFAEERTFLLLTSKAKKPNLSVESDMKAYQALLKPINDRLMAVMEIKDSNRGSPFSDQISSVAEGIMMLAWVTDDAKPHKHVENMMGSAQYYSNRVLKEHKDKDPQQVEWIRSYLRIFNELTEYIKQNFPSGIPWNVQGESLADVVKSQSASSSAGAPPPPPPPPAGGLPPPPPPPGPPPVLKINEEKAAPATAAGGLDAVFSELNKGEAVTKGLRKVDRSEMTHKNPSLRANSTVPDSDARAKSPAPGKKPKPESMRVKKPPVKVLEGNKWTIENYEKEAQPIEIEASLAHSVLISRCSNTTIIIRGKANAVAIDNTKRVNVIVDTLVSSVDIVKSQNFALQVMGTIPTVMADSVDGAQIYLSKESTATKVIHSKSANINLNIISGPDEDYVEVPLPSQISSYYDPEKKALVDEIVSHAG</sequence>
<evidence type="ECO:0000256" key="4">
    <source>
        <dbReference type="RuleBase" id="RU000647"/>
    </source>
</evidence>
<dbReference type="InterPro" id="IPR017901">
    <property type="entry name" value="C-CAP_CF_C-like"/>
</dbReference>
<proteinExistence type="inferred from homology"/>
<dbReference type="GO" id="GO:0007015">
    <property type="term" value="P:actin filament organization"/>
    <property type="evidence" value="ECO:0007669"/>
    <property type="project" value="TreeGrafter"/>
</dbReference>
<dbReference type="InterPro" id="IPR018106">
    <property type="entry name" value="CAP_CS_N"/>
</dbReference>
<evidence type="ECO:0000256" key="2">
    <source>
        <dbReference type="ARBA" id="ARBA00054756"/>
    </source>
</evidence>
<evidence type="ECO:0000256" key="3">
    <source>
        <dbReference type="ARBA" id="ARBA00072052"/>
    </source>
</evidence>
<dbReference type="OrthoDB" id="77251at2759"/>
<dbReference type="GO" id="GO:0003779">
    <property type="term" value="F:actin binding"/>
    <property type="evidence" value="ECO:0007669"/>
    <property type="project" value="InterPro"/>
</dbReference>
<feature type="compositionally biased region" description="Pro residues" evidence="5">
    <location>
        <begin position="271"/>
        <end position="295"/>
    </location>
</feature>
<dbReference type="InterPro" id="IPR001837">
    <property type="entry name" value="Adenylate_cyclase-assoc_CAP"/>
</dbReference>
<organism evidence="7 8">
    <name type="scientific">Coniella lustricola</name>
    <dbReference type="NCBI Taxonomy" id="2025994"/>
    <lineage>
        <taxon>Eukaryota</taxon>
        <taxon>Fungi</taxon>
        <taxon>Dikarya</taxon>
        <taxon>Ascomycota</taxon>
        <taxon>Pezizomycotina</taxon>
        <taxon>Sordariomycetes</taxon>
        <taxon>Sordariomycetidae</taxon>
        <taxon>Diaporthales</taxon>
        <taxon>Schizoparmaceae</taxon>
        <taxon>Coniella</taxon>
    </lineage>
</organism>
<feature type="region of interest" description="Disordered" evidence="5">
    <location>
        <begin position="330"/>
        <end position="373"/>
    </location>
</feature>
<dbReference type="SUPFAM" id="SSF101278">
    <property type="entry name" value="N-terminal domain of adenylylcyclase associated protein, CAP"/>
    <property type="match status" value="1"/>
</dbReference>
<dbReference type="AlphaFoldDB" id="A0A2T3A089"/>
<dbReference type="Pfam" id="PF01213">
    <property type="entry name" value="CAP_N-CM"/>
    <property type="match status" value="1"/>
</dbReference>
<dbReference type="SMART" id="SM00673">
    <property type="entry name" value="CARP"/>
    <property type="match status" value="2"/>
</dbReference>
<evidence type="ECO:0000259" key="6">
    <source>
        <dbReference type="PROSITE" id="PS51329"/>
    </source>
</evidence>
<accession>A0A2T3A089</accession>
<dbReference type="Pfam" id="PF08603">
    <property type="entry name" value="CAP_C"/>
    <property type="match status" value="1"/>
</dbReference>
<comment type="function">
    <text evidence="2">The N-terminal domain binds to adenylyl cyclase, thereby enabling adenylyl cyclase to be activated by upstream regulatory signals, such as Ras. The C-terminal domain is required for normal cellular morphology and growth control.</text>
</comment>